<feature type="region of interest" description="Disordered" evidence="6">
    <location>
        <begin position="1"/>
        <end position="25"/>
    </location>
</feature>
<evidence type="ECO:0000256" key="6">
    <source>
        <dbReference type="SAM" id="MobiDB-lite"/>
    </source>
</evidence>
<dbReference type="OrthoDB" id="6141102at2759"/>
<feature type="region of interest" description="Disordered" evidence="6">
    <location>
        <begin position="406"/>
        <end position="427"/>
    </location>
</feature>
<keyword evidence="4" id="KW-0805">Transcription regulation</keyword>
<keyword evidence="5" id="KW-0804">Transcription</keyword>
<evidence type="ECO:0000259" key="7">
    <source>
        <dbReference type="PROSITE" id="PS50280"/>
    </source>
</evidence>
<dbReference type="GO" id="GO:0046976">
    <property type="term" value="F:histone H3K27 methyltransferase activity"/>
    <property type="evidence" value="ECO:0007669"/>
    <property type="project" value="TreeGrafter"/>
</dbReference>
<dbReference type="GO" id="GO:0005634">
    <property type="term" value="C:nucleus"/>
    <property type="evidence" value="ECO:0007669"/>
    <property type="project" value="TreeGrafter"/>
</dbReference>
<name>A0A0C9ZTI7_9AGAM</name>
<dbReference type="PROSITE" id="PS50280">
    <property type="entry name" value="SET"/>
    <property type="match status" value="1"/>
</dbReference>
<feature type="domain" description="SET" evidence="7">
    <location>
        <begin position="534"/>
        <end position="652"/>
    </location>
</feature>
<feature type="domain" description="CXC" evidence="8">
    <location>
        <begin position="430"/>
        <end position="531"/>
    </location>
</feature>
<evidence type="ECO:0000256" key="4">
    <source>
        <dbReference type="ARBA" id="ARBA00023015"/>
    </source>
</evidence>
<evidence type="ECO:0000256" key="1">
    <source>
        <dbReference type="ARBA" id="ARBA00022603"/>
    </source>
</evidence>
<reference evidence="10" key="2">
    <citation type="submission" date="2015-01" db="EMBL/GenBank/DDBJ databases">
        <title>Evolutionary Origins and Diversification of the Mycorrhizal Mutualists.</title>
        <authorList>
            <consortium name="DOE Joint Genome Institute"/>
            <consortium name="Mycorrhizal Genomics Consortium"/>
            <person name="Kohler A."/>
            <person name="Kuo A."/>
            <person name="Nagy L.G."/>
            <person name="Floudas D."/>
            <person name="Copeland A."/>
            <person name="Barry K.W."/>
            <person name="Cichocki N."/>
            <person name="Veneault-Fourrey C."/>
            <person name="LaButti K."/>
            <person name="Lindquist E.A."/>
            <person name="Lipzen A."/>
            <person name="Lundell T."/>
            <person name="Morin E."/>
            <person name="Murat C."/>
            <person name="Riley R."/>
            <person name="Ohm R."/>
            <person name="Sun H."/>
            <person name="Tunlid A."/>
            <person name="Henrissat B."/>
            <person name="Grigoriev I.V."/>
            <person name="Hibbett D.S."/>
            <person name="Martin F."/>
        </authorList>
    </citation>
    <scope>NUCLEOTIDE SEQUENCE [LARGE SCALE GENOMIC DNA]</scope>
    <source>
        <strain evidence="10">441</strain>
    </source>
</reference>
<dbReference type="STRING" id="765257.A0A0C9ZTI7"/>
<dbReference type="InterPro" id="IPR026489">
    <property type="entry name" value="CXC_dom"/>
</dbReference>
<dbReference type="GO" id="GO:0031507">
    <property type="term" value="P:heterochromatin formation"/>
    <property type="evidence" value="ECO:0007669"/>
    <property type="project" value="TreeGrafter"/>
</dbReference>
<keyword evidence="1" id="KW-0489">Methyltransferase</keyword>
<dbReference type="SMART" id="SM00317">
    <property type="entry name" value="SET"/>
    <property type="match status" value="1"/>
</dbReference>
<sequence length="694" mass="77003">MHTPAFVDHTEPDSPTRSTVTPGPRLRADKRYSAAELRDFGLKIYRQVWREFYEWEPGYASRVLADVKNHPLFPVRSRTTQMARTMVKKVADGVPSLSVHSESDPETCIVSFTNHATYGALTTAKVILPTVVLDASLFPPHPPYENCSPASRSILVSEGERDTAKFLPYADEPTFPAKTHLAKFAHLEWEDEFDADLEMIRLETAWRLHVAHKLSLSDINRMNIVKAIRTSHNSGLLWDTQQRDFLHWPGASQINVKDGLPVNWVPQEDDLHARLTSMLRVSCPIINCLLPMCSTHAYPFSPYLPAKKPQITGESMRLSEGNPCGQECFRLVPDIERYAESLPPPSNEADQVALTDNLSVILGIAPDLFPCQLSVLCFRSCKEIFVKRMQLYPDNTILPLDRESSAALSTDGESGTERGTIQGKKKKKSRPLVQYFDDKSHGDFTVLDPCAHPGTCATAMCPCYTNKMHCQPACRCGLSCVRQWPACACQKCEDASCPCALGKRECVPGLCVRCDAGGSRKNPCSNTRMQRQDSKLLEVKTGSFGLGAFATEDMGVDAFLGTYVGHILTNNAADHTSEIMAHNGRNYLFEFSIDAEIFDAAQVGNLTRFLNHKGNGMDNVDASSILVNGEHQIGFFTKRRVDAGEELFLDYGLNYWLNHGGKKGLGDEGTVADGVEDFGVIFERSPQANVDETV</sequence>
<proteinExistence type="predicted"/>
<dbReference type="PANTHER" id="PTHR45747">
    <property type="entry name" value="HISTONE-LYSINE N-METHYLTRANSFERASE E(Z)"/>
    <property type="match status" value="1"/>
</dbReference>
<dbReference type="InterPro" id="IPR001214">
    <property type="entry name" value="SET_dom"/>
</dbReference>
<dbReference type="AlphaFoldDB" id="A0A0C9ZTI7"/>
<dbReference type="PROSITE" id="PS51633">
    <property type="entry name" value="CXC"/>
    <property type="match status" value="1"/>
</dbReference>
<keyword evidence="10" id="KW-1185">Reference proteome</keyword>
<accession>A0A0C9ZTI7</accession>
<evidence type="ECO:0000256" key="2">
    <source>
        <dbReference type="ARBA" id="ARBA00022679"/>
    </source>
</evidence>
<dbReference type="InterPro" id="IPR046341">
    <property type="entry name" value="SET_dom_sf"/>
</dbReference>
<evidence type="ECO:0000256" key="3">
    <source>
        <dbReference type="ARBA" id="ARBA00022691"/>
    </source>
</evidence>
<evidence type="ECO:0000259" key="8">
    <source>
        <dbReference type="PROSITE" id="PS51633"/>
    </source>
</evidence>
<dbReference type="HOGENOM" id="CLU_029951_0_0_1"/>
<dbReference type="SUPFAM" id="SSF82199">
    <property type="entry name" value="SET domain"/>
    <property type="match status" value="1"/>
</dbReference>
<gene>
    <name evidence="9" type="ORF">PISMIDRAFT_677198</name>
</gene>
<feature type="compositionally biased region" description="Polar residues" evidence="6">
    <location>
        <begin position="406"/>
        <end position="419"/>
    </location>
</feature>
<dbReference type="InterPro" id="IPR045318">
    <property type="entry name" value="EZH1/2-like"/>
</dbReference>
<dbReference type="GO" id="GO:0032259">
    <property type="term" value="P:methylation"/>
    <property type="evidence" value="ECO:0007669"/>
    <property type="project" value="UniProtKB-KW"/>
</dbReference>
<protein>
    <submittedName>
        <fullName evidence="9">Uncharacterized protein</fullName>
    </submittedName>
</protein>
<dbReference type="Pfam" id="PF00856">
    <property type="entry name" value="SET"/>
    <property type="match status" value="1"/>
</dbReference>
<dbReference type="EMBL" id="KN833707">
    <property type="protein sequence ID" value="KIK25562.1"/>
    <property type="molecule type" value="Genomic_DNA"/>
</dbReference>
<keyword evidence="3" id="KW-0949">S-adenosyl-L-methionine</keyword>
<keyword evidence="2" id="KW-0808">Transferase</keyword>
<dbReference type="Gene3D" id="2.170.270.10">
    <property type="entry name" value="SET domain"/>
    <property type="match status" value="1"/>
</dbReference>
<evidence type="ECO:0000256" key="5">
    <source>
        <dbReference type="ARBA" id="ARBA00023163"/>
    </source>
</evidence>
<dbReference type="GO" id="GO:0003682">
    <property type="term" value="F:chromatin binding"/>
    <property type="evidence" value="ECO:0007669"/>
    <property type="project" value="TreeGrafter"/>
</dbReference>
<dbReference type="Proteomes" id="UP000054018">
    <property type="component" value="Unassembled WGS sequence"/>
</dbReference>
<evidence type="ECO:0000313" key="10">
    <source>
        <dbReference type="Proteomes" id="UP000054018"/>
    </source>
</evidence>
<organism evidence="9 10">
    <name type="scientific">Pisolithus microcarpus 441</name>
    <dbReference type="NCBI Taxonomy" id="765257"/>
    <lineage>
        <taxon>Eukaryota</taxon>
        <taxon>Fungi</taxon>
        <taxon>Dikarya</taxon>
        <taxon>Basidiomycota</taxon>
        <taxon>Agaricomycotina</taxon>
        <taxon>Agaricomycetes</taxon>
        <taxon>Agaricomycetidae</taxon>
        <taxon>Boletales</taxon>
        <taxon>Sclerodermatineae</taxon>
        <taxon>Pisolithaceae</taxon>
        <taxon>Pisolithus</taxon>
    </lineage>
</organism>
<evidence type="ECO:0000313" key="9">
    <source>
        <dbReference type="EMBL" id="KIK25562.1"/>
    </source>
</evidence>
<dbReference type="PANTHER" id="PTHR45747:SF4">
    <property type="entry name" value="HISTONE-LYSINE N-METHYLTRANSFERASE E(Z)"/>
    <property type="match status" value="1"/>
</dbReference>
<reference evidence="9 10" key="1">
    <citation type="submission" date="2014-04" db="EMBL/GenBank/DDBJ databases">
        <authorList>
            <consortium name="DOE Joint Genome Institute"/>
            <person name="Kuo A."/>
            <person name="Kohler A."/>
            <person name="Costa M.D."/>
            <person name="Nagy L.G."/>
            <person name="Floudas D."/>
            <person name="Copeland A."/>
            <person name="Barry K.W."/>
            <person name="Cichocki N."/>
            <person name="Veneault-Fourrey C."/>
            <person name="LaButti K."/>
            <person name="Lindquist E.A."/>
            <person name="Lipzen A."/>
            <person name="Lundell T."/>
            <person name="Morin E."/>
            <person name="Murat C."/>
            <person name="Sun H."/>
            <person name="Tunlid A."/>
            <person name="Henrissat B."/>
            <person name="Grigoriev I.V."/>
            <person name="Hibbett D.S."/>
            <person name="Martin F."/>
            <person name="Nordberg H.P."/>
            <person name="Cantor M.N."/>
            <person name="Hua S.X."/>
        </authorList>
    </citation>
    <scope>NUCLEOTIDE SEQUENCE [LARGE SCALE GENOMIC DNA]</scope>
    <source>
        <strain evidence="9 10">441</strain>
    </source>
</reference>